<organism evidence="2">
    <name type="scientific">virus sp. ctLpa4</name>
    <dbReference type="NCBI Taxonomy" id="2825814"/>
    <lineage>
        <taxon>Viruses</taxon>
    </lineage>
</organism>
<evidence type="ECO:0000256" key="1">
    <source>
        <dbReference type="SAM" id="Phobius"/>
    </source>
</evidence>
<dbReference type="EMBL" id="BK059118">
    <property type="protein sequence ID" value="DAE32226.1"/>
    <property type="molecule type" value="Genomic_DNA"/>
</dbReference>
<protein>
    <submittedName>
        <fullName evidence="2">Uncharacterized protein</fullName>
    </submittedName>
</protein>
<evidence type="ECO:0000313" key="2">
    <source>
        <dbReference type="EMBL" id="DAE32226.1"/>
    </source>
</evidence>
<keyword evidence="1" id="KW-0812">Transmembrane</keyword>
<accession>A0A8S5RM82</accession>
<sequence length="38" mass="4598">MVLFSYCRTYYVATVCFHLLTAFPCFWLWLKLTVLFCP</sequence>
<name>A0A8S5RM82_9VIRU</name>
<keyword evidence="1" id="KW-0472">Membrane</keyword>
<proteinExistence type="predicted"/>
<keyword evidence="1" id="KW-1133">Transmembrane helix</keyword>
<reference evidence="2" key="1">
    <citation type="journal article" date="2021" name="Proc. Natl. Acad. Sci. U.S.A.">
        <title>A Catalog of Tens of Thousands of Viruses from Human Metagenomes Reveals Hidden Associations with Chronic Diseases.</title>
        <authorList>
            <person name="Tisza M.J."/>
            <person name="Buck C.B."/>
        </authorList>
    </citation>
    <scope>NUCLEOTIDE SEQUENCE</scope>
    <source>
        <strain evidence="2">CtLpa4</strain>
    </source>
</reference>
<feature type="transmembrane region" description="Helical" evidence="1">
    <location>
        <begin position="9"/>
        <end position="30"/>
    </location>
</feature>